<evidence type="ECO:0008006" key="4">
    <source>
        <dbReference type="Google" id="ProtNLM"/>
    </source>
</evidence>
<gene>
    <name evidence="2" type="ordered locus">Bcell_0411</name>
</gene>
<reference evidence="2 3" key="1">
    <citation type="submission" date="2010-12" db="EMBL/GenBank/DDBJ databases">
        <title>Complete sequence of Bacillus cellulosilyticus DSM 2522.</title>
        <authorList>
            <consortium name="US DOE Joint Genome Institute"/>
            <person name="Lucas S."/>
            <person name="Copeland A."/>
            <person name="Lapidus A."/>
            <person name="Cheng J.-F."/>
            <person name="Bruce D."/>
            <person name="Goodwin L."/>
            <person name="Pitluck S."/>
            <person name="Chertkov O."/>
            <person name="Detter J.C."/>
            <person name="Han C."/>
            <person name="Tapia R."/>
            <person name="Land M."/>
            <person name="Hauser L."/>
            <person name="Jeffries C."/>
            <person name="Kyrpides N."/>
            <person name="Ivanova N."/>
            <person name="Mikhailova N."/>
            <person name="Brumm P."/>
            <person name="Mead D."/>
            <person name="Woyke T."/>
        </authorList>
    </citation>
    <scope>NUCLEOTIDE SEQUENCE [LARGE SCALE GENOMIC DNA]</scope>
    <source>
        <strain evidence="3">ATCC 21833 / DSM 2522 / FERM P-1141 / JCM 9156 / N-4</strain>
    </source>
</reference>
<dbReference type="Pfam" id="PF10710">
    <property type="entry name" value="DUF2512"/>
    <property type="match status" value="1"/>
</dbReference>
<protein>
    <recommendedName>
        <fullName evidence="4">DUF2512 family protein</fullName>
    </recommendedName>
</protein>
<dbReference type="EMBL" id="CP002394">
    <property type="protein sequence ID" value="ADU28693.1"/>
    <property type="molecule type" value="Genomic_DNA"/>
</dbReference>
<accession>E6TVY4</accession>
<sequence>MRHIIALAIKAMMVILVSVFVLSMFNGYPFLNTTLLALIITGAAYIIGDIFILRATNNTVATISDIGLCTIAIWLIGPIVYGIAVPFSVALLTGVIIGAGEWFFHKFMSNAVFEKDERLVGGH</sequence>
<dbReference type="AlphaFoldDB" id="E6TVY4"/>
<dbReference type="KEGG" id="bco:Bcell_0411"/>
<organism evidence="2 3">
    <name type="scientific">Evansella cellulosilytica (strain ATCC 21833 / DSM 2522 / FERM P-1141 / JCM 9156 / N-4)</name>
    <name type="common">Bacillus cellulosilyticus</name>
    <dbReference type="NCBI Taxonomy" id="649639"/>
    <lineage>
        <taxon>Bacteria</taxon>
        <taxon>Bacillati</taxon>
        <taxon>Bacillota</taxon>
        <taxon>Bacilli</taxon>
        <taxon>Bacillales</taxon>
        <taxon>Bacillaceae</taxon>
        <taxon>Evansella</taxon>
    </lineage>
</organism>
<keyword evidence="1" id="KW-0812">Transmembrane</keyword>
<dbReference type="Proteomes" id="UP000001401">
    <property type="component" value="Chromosome"/>
</dbReference>
<feature type="transmembrane region" description="Helical" evidence="1">
    <location>
        <begin position="83"/>
        <end position="104"/>
    </location>
</feature>
<proteinExistence type="predicted"/>
<dbReference type="HOGENOM" id="CLU_128610_0_1_9"/>
<dbReference type="eggNOG" id="ENOG5032Z7G">
    <property type="taxonomic scope" value="Bacteria"/>
</dbReference>
<evidence type="ECO:0000313" key="3">
    <source>
        <dbReference type="Proteomes" id="UP000001401"/>
    </source>
</evidence>
<keyword evidence="1" id="KW-0472">Membrane</keyword>
<feature type="transmembrane region" description="Helical" evidence="1">
    <location>
        <begin position="34"/>
        <end position="53"/>
    </location>
</feature>
<evidence type="ECO:0000256" key="1">
    <source>
        <dbReference type="SAM" id="Phobius"/>
    </source>
</evidence>
<feature type="transmembrane region" description="Helical" evidence="1">
    <location>
        <begin position="60"/>
        <end position="77"/>
    </location>
</feature>
<dbReference type="STRING" id="649639.Bcell_0411"/>
<name>E6TVY4_EVAC2</name>
<dbReference type="RefSeq" id="WP_013487034.1">
    <property type="nucleotide sequence ID" value="NC_014829.1"/>
</dbReference>
<evidence type="ECO:0000313" key="2">
    <source>
        <dbReference type="EMBL" id="ADU28693.1"/>
    </source>
</evidence>
<keyword evidence="3" id="KW-1185">Reference proteome</keyword>
<dbReference type="OrthoDB" id="2111682at2"/>
<dbReference type="InterPro" id="IPR019649">
    <property type="entry name" value="DUF2512"/>
</dbReference>
<feature type="transmembrane region" description="Helical" evidence="1">
    <location>
        <begin position="7"/>
        <end position="28"/>
    </location>
</feature>
<keyword evidence="1" id="KW-1133">Transmembrane helix</keyword>